<dbReference type="EMBL" id="CM031813">
    <property type="protein sequence ID" value="KAG6655625.1"/>
    <property type="molecule type" value="Genomic_DNA"/>
</dbReference>
<comment type="caution">
    <text evidence="1">The sequence shown here is derived from an EMBL/GenBank/DDBJ whole genome shotgun (WGS) entry which is preliminary data.</text>
</comment>
<dbReference type="EMBL" id="CM031815">
    <property type="protein sequence ID" value="KAG6646840.1"/>
    <property type="molecule type" value="Genomic_DNA"/>
</dbReference>
<dbReference type="AlphaFoldDB" id="A0A8T1PZF0"/>
<evidence type="ECO:0000313" key="1">
    <source>
        <dbReference type="EMBL" id="KAG6646841.1"/>
    </source>
</evidence>
<gene>
    <name evidence="2" type="ORF">CIPAW_05G229800</name>
    <name evidence="1" type="ORF">CIPAW_07G036000</name>
</gene>
<dbReference type="Proteomes" id="UP000811609">
    <property type="component" value="Chromosome 7"/>
</dbReference>
<dbReference type="EMBL" id="CM031813">
    <property type="protein sequence ID" value="KAG6655626.1"/>
    <property type="molecule type" value="Genomic_DNA"/>
</dbReference>
<reference evidence="1" key="1">
    <citation type="submission" date="2020-12" db="EMBL/GenBank/DDBJ databases">
        <title>WGS assembly of Carya illinoinensis cv. Pawnee.</title>
        <authorList>
            <person name="Platts A."/>
            <person name="Shu S."/>
            <person name="Wright S."/>
            <person name="Barry K."/>
            <person name="Edger P."/>
            <person name="Pires J.C."/>
            <person name="Schmutz J."/>
        </authorList>
    </citation>
    <scope>NUCLEOTIDE SEQUENCE</scope>
    <source>
        <tissue evidence="1">Leaf</tissue>
    </source>
</reference>
<proteinExistence type="predicted"/>
<keyword evidence="3" id="KW-1185">Reference proteome</keyword>
<evidence type="ECO:0000313" key="2">
    <source>
        <dbReference type="EMBL" id="KAG6655625.1"/>
    </source>
</evidence>
<organism evidence="1 3">
    <name type="scientific">Carya illinoinensis</name>
    <name type="common">Pecan</name>
    <dbReference type="NCBI Taxonomy" id="32201"/>
    <lineage>
        <taxon>Eukaryota</taxon>
        <taxon>Viridiplantae</taxon>
        <taxon>Streptophyta</taxon>
        <taxon>Embryophyta</taxon>
        <taxon>Tracheophyta</taxon>
        <taxon>Spermatophyta</taxon>
        <taxon>Magnoliopsida</taxon>
        <taxon>eudicotyledons</taxon>
        <taxon>Gunneridae</taxon>
        <taxon>Pentapetalae</taxon>
        <taxon>rosids</taxon>
        <taxon>fabids</taxon>
        <taxon>Fagales</taxon>
        <taxon>Juglandaceae</taxon>
        <taxon>Carya</taxon>
    </lineage>
</organism>
<dbReference type="Proteomes" id="UP000811609">
    <property type="component" value="Chromosome 5"/>
</dbReference>
<name>A0A8T1PZF0_CARIL</name>
<dbReference type="EMBL" id="CM031815">
    <property type="protein sequence ID" value="KAG6646841.1"/>
    <property type="molecule type" value="Genomic_DNA"/>
</dbReference>
<sequence length="59" mass="6625">MKKKQQRETPKLSLSLLFISCAQRLAFSKLRTSTSSVIYVGVISGSFKNFTSASLHHHQ</sequence>
<accession>A0A8T1PZF0</accession>
<protein>
    <submittedName>
        <fullName evidence="1">Uncharacterized protein</fullName>
    </submittedName>
</protein>
<evidence type="ECO:0000313" key="3">
    <source>
        <dbReference type="Proteomes" id="UP000811609"/>
    </source>
</evidence>